<sequence>MYKNIIIGKKVVLFDLDGTIVNNEPMWQLAFSNVMSREGIYLEAYKELVRASGVPNSLKWNSILQTIQPKSGKTSEQLTKDTSDEYLKILEESEMETRDGFWDLVFFLKQEKGFKLGLVTNSGKEVAEKILVKVGISETFDFKVFGDDVKKLKPDPETYKTALKLAGASAKEALAFEDSPTGAAAAENAGIDLIVIWDGVTSKGLFPQETIFFLQDFEGLANNLELTFEEAFRDFQKTVLQTPEEDVSQQTQKQPR</sequence>
<evidence type="ECO:0000256" key="5">
    <source>
        <dbReference type="ARBA" id="ARBA00023277"/>
    </source>
</evidence>
<dbReference type="InterPro" id="IPR006439">
    <property type="entry name" value="HAD-SF_hydro_IA"/>
</dbReference>
<dbReference type="GO" id="GO:0003824">
    <property type="term" value="F:catalytic activity"/>
    <property type="evidence" value="ECO:0007669"/>
    <property type="project" value="UniProtKB-ARBA"/>
</dbReference>
<dbReference type="InterPro" id="IPR023198">
    <property type="entry name" value="PGP-like_dom2"/>
</dbReference>
<gene>
    <name evidence="6" type="ORF">GYA27_04820</name>
</gene>
<dbReference type="PANTHER" id="PTHR46193">
    <property type="entry name" value="6-PHOSPHOGLUCONATE PHOSPHATASE"/>
    <property type="match status" value="1"/>
</dbReference>
<dbReference type="SFLD" id="SFLDS00003">
    <property type="entry name" value="Haloacid_Dehalogenase"/>
    <property type="match status" value="1"/>
</dbReference>
<dbReference type="PROSITE" id="PS01228">
    <property type="entry name" value="COF_1"/>
    <property type="match status" value="1"/>
</dbReference>
<keyword evidence="3" id="KW-0479">Metal-binding</keyword>
<protein>
    <submittedName>
        <fullName evidence="6">HAD family phosphatase</fullName>
    </submittedName>
</protein>
<evidence type="ECO:0000256" key="2">
    <source>
        <dbReference type="ARBA" id="ARBA00006171"/>
    </source>
</evidence>
<evidence type="ECO:0000256" key="1">
    <source>
        <dbReference type="ARBA" id="ARBA00001946"/>
    </source>
</evidence>
<keyword evidence="5" id="KW-0119">Carbohydrate metabolism</keyword>
<dbReference type="Proteomes" id="UP000526033">
    <property type="component" value="Unassembled WGS sequence"/>
</dbReference>
<dbReference type="SUPFAM" id="SSF56784">
    <property type="entry name" value="HAD-like"/>
    <property type="match status" value="1"/>
</dbReference>
<dbReference type="AlphaFoldDB" id="A0A7X9DLS2"/>
<keyword evidence="4" id="KW-0460">Magnesium</keyword>
<dbReference type="NCBIfam" id="TIGR01509">
    <property type="entry name" value="HAD-SF-IA-v3"/>
    <property type="match status" value="1"/>
</dbReference>
<dbReference type="Pfam" id="PF13419">
    <property type="entry name" value="HAD_2"/>
    <property type="match status" value="1"/>
</dbReference>
<comment type="caution">
    <text evidence="6">The sequence shown here is derived from an EMBL/GenBank/DDBJ whole genome shotgun (WGS) entry which is preliminary data.</text>
</comment>
<evidence type="ECO:0000256" key="3">
    <source>
        <dbReference type="ARBA" id="ARBA00022723"/>
    </source>
</evidence>
<dbReference type="PRINTS" id="PR00413">
    <property type="entry name" value="HADHALOGNASE"/>
</dbReference>
<dbReference type="InterPro" id="IPR041492">
    <property type="entry name" value="HAD_2"/>
</dbReference>
<dbReference type="PANTHER" id="PTHR46193:SF18">
    <property type="entry name" value="HEXITOL PHOSPHATASE B"/>
    <property type="match status" value="1"/>
</dbReference>
<proteinExistence type="inferred from homology"/>
<comment type="cofactor">
    <cofactor evidence="1">
        <name>Mg(2+)</name>
        <dbReference type="ChEBI" id="CHEBI:18420"/>
    </cofactor>
</comment>
<comment type="similarity">
    <text evidence="2">Belongs to the HAD-like hydrolase superfamily. CbbY/CbbZ/Gph/YieH family.</text>
</comment>
<dbReference type="Gene3D" id="1.10.150.240">
    <property type="entry name" value="Putative phosphatase, domain 2"/>
    <property type="match status" value="1"/>
</dbReference>
<organism evidence="6 7">
    <name type="scientific">candidate division WWE3 bacterium</name>
    <dbReference type="NCBI Taxonomy" id="2053526"/>
    <lineage>
        <taxon>Bacteria</taxon>
        <taxon>Katanobacteria</taxon>
    </lineage>
</organism>
<dbReference type="SFLD" id="SFLDG01129">
    <property type="entry name" value="C1.5:_HAD__Beta-PGM__Phosphata"/>
    <property type="match status" value="1"/>
</dbReference>
<reference evidence="6 7" key="1">
    <citation type="journal article" date="2020" name="Biotechnol. Biofuels">
        <title>New insights from the biogas microbiome by comprehensive genome-resolved metagenomics of nearly 1600 species originating from multiple anaerobic digesters.</title>
        <authorList>
            <person name="Campanaro S."/>
            <person name="Treu L."/>
            <person name="Rodriguez-R L.M."/>
            <person name="Kovalovszki A."/>
            <person name="Ziels R.M."/>
            <person name="Maus I."/>
            <person name="Zhu X."/>
            <person name="Kougias P.G."/>
            <person name="Basile A."/>
            <person name="Luo G."/>
            <person name="Schluter A."/>
            <person name="Konstantinidis K.T."/>
            <person name="Angelidaki I."/>
        </authorList>
    </citation>
    <scope>NUCLEOTIDE SEQUENCE [LARGE SCALE GENOMIC DNA]</scope>
    <source>
        <strain evidence="6">AS27yjCOA_165</strain>
    </source>
</reference>
<name>A0A7X9DLS2_UNCKA</name>
<dbReference type="Gene3D" id="3.40.50.1000">
    <property type="entry name" value="HAD superfamily/HAD-like"/>
    <property type="match status" value="1"/>
</dbReference>
<dbReference type="GO" id="GO:0046872">
    <property type="term" value="F:metal ion binding"/>
    <property type="evidence" value="ECO:0007669"/>
    <property type="project" value="UniProtKB-KW"/>
</dbReference>
<accession>A0A7X9DLS2</accession>
<dbReference type="InterPro" id="IPR023214">
    <property type="entry name" value="HAD_sf"/>
</dbReference>
<dbReference type="InterPro" id="IPR051600">
    <property type="entry name" value="Beta-PGM-like"/>
</dbReference>
<dbReference type="InterPro" id="IPR036412">
    <property type="entry name" value="HAD-like_sf"/>
</dbReference>
<evidence type="ECO:0000256" key="4">
    <source>
        <dbReference type="ARBA" id="ARBA00022842"/>
    </source>
</evidence>
<dbReference type="EMBL" id="JAAZNL010000065">
    <property type="protein sequence ID" value="NMB70482.1"/>
    <property type="molecule type" value="Genomic_DNA"/>
</dbReference>
<evidence type="ECO:0000313" key="6">
    <source>
        <dbReference type="EMBL" id="NMB70482.1"/>
    </source>
</evidence>
<evidence type="ECO:0000313" key="7">
    <source>
        <dbReference type="Proteomes" id="UP000526033"/>
    </source>
</evidence>